<sequence>MHFIVCQVVTPSIWKVTTHSVEDSGITLVWGWMQKCLTHFILKGRGILRSSRTS</sequence>
<accession>A0A0A9G1N4</accession>
<evidence type="ECO:0000313" key="1">
    <source>
        <dbReference type="EMBL" id="JAE14523.1"/>
    </source>
</evidence>
<reference evidence="1" key="1">
    <citation type="submission" date="2014-09" db="EMBL/GenBank/DDBJ databases">
        <authorList>
            <person name="Magalhaes I.L.F."/>
            <person name="Oliveira U."/>
            <person name="Santos F.R."/>
            <person name="Vidigal T.H.D.A."/>
            <person name="Brescovit A.D."/>
            <person name="Santos A.J."/>
        </authorList>
    </citation>
    <scope>NUCLEOTIDE SEQUENCE</scope>
    <source>
        <tissue evidence="1">Shoot tissue taken approximately 20 cm above the soil surface</tissue>
    </source>
</reference>
<dbReference type="EMBL" id="GBRH01183373">
    <property type="protein sequence ID" value="JAE14523.1"/>
    <property type="molecule type" value="Transcribed_RNA"/>
</dbReference>
<reference evidence="1" key="2">
    <citation type="journal article" date="2015" name="Data Brief">
        <title>Shoot transcriptome of the giant reed, Arundo donax.</title>
        <authorList>
            <person name="Barrero R.A."/>
            <person name="Guerrero F.D."/>
            <person name="Moolhuijzen P."/>
            <person name="Goolsby J.A."/>
            <person name="Tidwell J."/>
            <person name="Bellgard S.E."/>
            <person name="Bellgard M.I."/>
        </authorList>
    </citation>
    <scope>NUCLEOTIDE SEQUENCE</scope>
    <source>
        <tissue evidence="1">Shoot tissue taken approximately 20 cm above the soil surface</tissue>
    </source>
</reference>
<protein>
    <submittedName>
        <fullName evidence="1">Uncharacterized protein</fullName>
    </submittedName>
</protein>
<proteinExistence type="predicted"/>
<organism evidence="1">
    <name type="scientific">Arundo donax</name>
    <name type="common">Giant reed</name>
    <name type="synonym">Donax arundinaceus</name>
    <dbReference type="NCBI Taxonomy" id="35708"/>
    <lineage>
        <taxon>Eukaryota</taxon>
        <taxon>Viridiplantae</taxon>
        <taxon>Streptophyta</taxon>
        <taxon>Embryophyta</taxon>
        <taxon>Tracheophyta</taxon>
        <taxon>Spermatophyta</taxon>
        <taxon>Magnoliopsida</taxon>
        <taxon>Liliopsida</taxon>
        <taxon>Poales</taxon>
        <taxon>Poaceae</taxon>
        <taxon>PACMAD clade</taxon>
        <taxon>Arundinoideae</taxon>
        <taxon>Arundineae</taxon>
        <taxon>Arundo</taxon>
    </lineage>
</organism>
<name>A0A0A9G1N4_ARUDO</name>
<dbReference type="AlphaFoldDB" id="A0A0A9G1N4"/>